<dbReference type="PANTHER" id="PTHR42862">
    <property type="entry name" value="DELTA-1-PYRROLINE-5-CARBOXYLATE DEHYDROGENASE 1, ISOFORM A-RELATED"/>
    <property type="match status" value="1"/>
</dbReference>
<evidence type="ECO:0000256" key="10">
    <source>
        <dbReference type="RuleBase" id="RU366030"/>
    </source>
</evidence>
<dbReference type="PROSITE" id="PS00687">
    <property type="entry name" value="ALDEHYDE_DEHYDR_GLU"/>
    <property type="match status" value="1"/>
</dbReference>
<dbReference type="InterPro" id="IPR016162">
    <property type="entry name" value="Ald_DH_N"/>
</dbReference>
<dbReference type="InterPro" id="IPR016160">
    <property type="entry name" value="Ald_DH_CS_CYS"/>
</dbReference>
<evidence type="ECO:0000256" key="3">
    <source>
        <dbReference type="ARBA" id="ARBA00023002"/>
    </source>
</evidence>
<protein>
    <recommendedName>
        <fullName evidence="9 10">Multifunctional fusion protein</fullName>
    </recommendedName>
    <domain>
        <recommendedName>
            <fullName evidence="10">Delta-1-pyrroline-5-carboxylate dehydrogenase</fullName>
            <shortName evidence="10">P5C dehydrogenase</shortName>
        </recommendedName>
        <alternativeName>
            <fullName evidence="9">L-glutamate gamma-semialdehyde dehydrogenase</fullName>
        </alternativeName>
    </domain>
    <domain>
        <recommendedName>
            <fullName evidence="9">L-glutamate gamma-semialdehyde dehydrogenase</fullName>
            <ecNumber evidence="9">1.2.1.88</ecNumber>
        </recommendedName>
    </domain>
</protein>
<evidence type="ECO:0000256" key="5">
    <source>
        <dbReference type="ARBA" id="ARBA00023062"/>
    </source>
</evidence>
<keyword evidence="5 9" id="KW-0642">Proline metabolism</keyword>
<evidence type="ECO:0000256" key="1">
    <source>
        <dbReference type="ARBA" id="ARBA00004786"/>
    </source>
</evidence>
<dbReference type="EC" id="1.2.1.88" evidence="9"/>
<keyword evidence="3 8" id="KW-0560">Oxidoreductase</keyword>
<dbReference type="GO" id="GO:0010133">
    <property type="term" value="P:L-proline catabolic process to L-glutamate"/>
    <property type="evidence" value="ECO:0007669"/>
    <property type="project" value="UniProtKB-UniRule"/>
</dbReference>
<dbReference type="UniPathway" id="UPA00261">
    <property type="reaction ID" value="UER00374"/>
</dbReference>
<accession>A0A1L9S0F0</accession>
<evidence type="ECO:0000256" key="6">
    <source>
        <dbReference type="ARBA" id="ARBA00048142"/>
    </source>
</evidence>
<evidence type="ECO:0000259" key="12">
    <source>
        <dbReference type="Pfam" id="PF00171"/>
    </source>
</evidence>
<keyword evidence="14" id="KW-1185">Reference proteome</keyword>
<organism evidence="13 14">
    <name type="scientific">Aspergillus wentii DTO 134E9</name>
    <dbReference type="NCBI Taxonomy" id="1073089"/>
    <lineage>
        <taxon>Eukaryota</taxon>
        <taxon>Fungi</taxon>
        <taxon>Dikarya</taxon>
        <taxon>Ascomycota</taxon>
        <taxon>Pezizomycotina</taxon>
        <taxon>Eurotiomycetes</taxon>
        <taxon>Eurotiomycetidae</taxon>
        <taxon>Eurotiales</taxon>
        <taxon>Aspergillaceae</taxon>
        <taxon>Aspergillus</taxon>
        <taxon>Aspergillus subgen. Cremei</taxon>
    </lineage>
</organism>
<dbReference type="Proteomes" id="UP000184383">
    <property type="component" value="Unassembled WGS sequence"/>
</dbReference>
<gene>
    <name evidence="13" type="ORF">ASPWEDRAFT_99094</name>
</gene>
<dbReference type="STRING" id="1073089.A0A1L9S0F0"/>
<dbReference type="AlphaFoldDB" id="A0A1L9S0F0"/>
<dbReference type="InterPro" id="IPR050485">
    <property type="entry name" value="Proline_metab_enzyme"/>
</dbReference>
<evidence type="ECO:0000313" key="14">
    <source>
        <dbReference type="Proteomes" id="UP000184383"/>
    </source>
</evidence>
<evidence type="ECO:0000256" key="4">
    <source>
        <dbReference type="ARBA" id="ARBA00023027"/>
    </source>
</evidence>
<sequence length="548" mass="60141">MKATVPFRLPDPRNEPNPLYKKGSPERAQVEAALTKLRSQLPVQSDIFYNGKAQQVSQSWDQPLPAEHATKFTNYPLASKEQVSAAIESALAAKKSWEETPFVDRASIFLKAAELVTTKYRYDLIAATMLGQGKNIWQGEIDAAAELADFFRLNCNYAAELLERQPTRGSDGMWSRVEYRPLEGFVYSISPFNFTALGGNLISGPALMGNVVLWKPSPSNVYASALVYKILLEAGLPPNVVQFVTGDAEQITDVALSHRDFAGLNFIGSSDIFRSLYGKIGEGIANKTYREFPRVVGETSGKNFHLVHNSADIPSAVNHTIRGAFEYQGQKCSATSRLYLPESRAEEFLTSLKAGINEITIGSPDKNIEAFMGPVIHRRSFDKIKSIIDASNKDSSLKLVAGGTYDDSVGFYVNPTVYQADSPTHRLFDEEIFGPVLAVYVYPDAEWSSVLNQADQSGGGFALTGAVFAKDRSAIREAEDALRYSAGNFYINCKTTAALIGQQSFGGARASGTNDKAGSSDVLRRFTSPRLIKEEFFPQTGFTYPSNH</sequence>
<comment type="pathway">
    <text evidence="1 9">Amino-acid degradation; L-proline degradation into L-glutamate; L-glutamate from L-proline: step 2/2.</text>
</comment>
<dbReference type="RefSeq" id="XP_040694264.1">
    <property type="nucleotide sequence ID" value="XM_040839638.1"/>
</dbReference>
<reference evidence="14" key="1">
    <citation type="journal article" date="2017" name="Genome Biol.">
        <title>Comparative genomics reveals high biological diversity and specific adaptations in the industrially and medically important fungal genus Aspergillus.</title>
        <authorList>
            <person name="de Vries R.P."/>
            <person name="Riley R."/>
            <person name="Wiebenga A."/>
            <person name="Aguilar-Osorio G."/>
            <person name="Amillis S."/>
            <person name="Uchima C.A."/>
            <person name="Anderluh G."/>
            <person name="Asadollahi M."/>
            <person name="Askin M."/>
            <person name="Barry K."/>
            <person name="Battaglia E."/>
            <person name="Bayram O."/>
            <person name="Benocci T."/>
            <person name="Braus-Stromeyer S.A."/>
            <person name="Caldana C."/>
            <person name="Canovas D."/>
            <person name="Cerqueira G.C."/>
            <person name="Chen F."/>
            <person name="Chen W."/>
            <person name="Choi C."/>
            <person name="Clum A."/>
            <person name="Dos Santos R.A."/>
            <person name="Damasio A.R."/>
            <person name="Diallinas G."/>
            <person name="Emri T."/>
            <person name="Fekete E."/>
            <person name="Flipphi M."/>
            <person name="Freyberg S."/>
            <person name="Gallo A."/>
            <person name="Gournas C."/>
            <person name="Habgood R."/>
            <person name="Hainaut M."/>
            <person name="Harispe M.L."/>
            <person name="Henrissat B."/>
            <person name="Hilden K.S."/>
            <person name="Hope R."/>
            <person name="Hossain A."/>
            <person name="Karabika E."/>
            <person name="Karaffa L."/>
            <person name="Karanyi Z."/>
            <person name="Krasevec N."/>
            <person name="Kuo A."/>
            <person name="Kusch H."/>
            <person name="LaButti K."/>
            <person name="Lagendijk E.L."/>
            <person name="Lapidus A."/>
            <person name="Levasseur A."/>
            <person name="Lindquist E."/>
            <person name="Lipzen A."/>
            <person name="Logrieco A.F."/>
            <person name="MacCabe A."/>
            <person name="Maekelae M.R."/>
            <person name="Malavazi I."/>
            <person name="Melin P."/>
            <person name="Meyer V."/>
            <person name="Mielnichuk N."/>
            <person name="Miskei M."/>
            <person name="Molnar A.P."/>
            <person name="Mule G."/>
            <person name="Ngan C.Y."/>
            <person name="Orejas M."/>
            <person name="Orosz E."/>
            <person name="Ouedraogo J.P."/>
            <person name="Overkamp K.M."/>
            <person name="Park H.-S."/>
            <person name="Perrone G."/>
            <person name="Piumi F."/>
            <person name="Punt P.J."/>
            <person name="Ram A.F."/>
            <person name="Ramon A."/>
            <person name="Rauscher S."/>
            <person name="Record E."/>
            <person name="Riano-Pachon D.M."/>
            <person name="Robert V."/>
            <person name="Roehrig J."/>
            <person name="Ruller R."/>
            <person name="Salamov A."/>
            <person name="Salih N.S."/>
            <person name="Samson R.A."/>
            <person name="Sandor E."/>
            <person name="Sanguinetti M."/>
            <person name="Schuetze T."/>
            <person name="Sepcic K."/>
            <person name="Shelest E."/>
            <person name="Sherlock G."/>
            <person name="Sophianopoulou V."/>
            <person name="Squina F.M."/>
            <person name="Sun H."/>
            <person name="Susca A."/>
            <person name="Todd R.B."/>
            <person name="Tsang A."/>
            <person name="Unkles S.E."/>
            <person name="van de Wiele N."/>
            <person name="van Rossen-Uffink D."/>
            <person name="Oliveira J.V."/>
            <person name="Vesth T.C."/>
            <person name="Visser J."/>
            <person name="Yu J.-H."/>
            <person name="Zhou M."/>
            <person name="Andersen M.R."/>
            <person name="Archer D.B."/>
            <person name="Baker S.E."/>
            <person name="Benoit I."/>
            <person name="Brakhage A.A."/>
            <person name="Braus G.H."/>
            <person name="Fischer R."/>
            <person name="Frisvad J.C."/>
            <person name="Goldman G.H."/>
            <person name="Houbraken J."/>
            <person name="Oakley B."/>
            <person name="Pocsi I."/>
            <person name="Scazzocchio C."/>
            <person name="Seiboth B."/>
            <person name="vanKuyk P.A."/>
            <person name="Wortman J."/>
            <person name="Dyer P.S."/>
            <person name="Grigoriev I.V."/>
        </authorList>
    </citation>
    <scope>NUCLEOTIDE SEQUENCE [LARGE SCALE GENOMIC DNA]</scope>
    <source>
        <strain evidence="14">DTO 134E9</strain>
    </source>
</reference>
<keyword evidence="4 9" id="KW-0520">NAD</keyword>
<proteinExistence type="inferred from homology"/>
<dbReference type="PANTHER" id="PTHR42862:SF1">
    <property type="entry name" value="DELTA-1-PYRROLINE-5-CARBOXYLATE DEHYDROGENASE 2, ISOFORM A-RELATED"/>
    <property type="match status" value="1"/>
</dbReference>
<dbReference type="InterPro" id="IPR016161">
    <property type="entry name" value="Ald_DH/histidinol_DH"/>
</dbReference>
<dbReference type="GO" id="GO:0005759">
    <property type="term" value="C:mitochondrial matrix"/>
    <property type="evidence" value="ECO:0007669"/>
    <property type="project" value="TreeGrafter"/>
</dbReference>
<dbReference type="InterPro" id="IPR029510">
    <property type="entry name" value="Ald_DH_CS_GLU"/>
</dbReference>
<feature type="domain" description="Aldehyde dehydrogenase" evidence="12">
    <location>
        <begin position="65"/>
        <end position="529"/>
    </location>
</feature>
<feature type="region of interest" description="Disordered" evidence="11">
    <location>
        <begin position="1"/>
        <end position="25"/>
    </location>
</feature>
<evidence type="ECO:0000256" key="9">
    <source>
        <dbReference type="RuleBase" id="RU366016"/>
    </source>
</evidence>
<dbReference type="Gene3D" id="3.40.605.10">
    <property type="entry name" value="Aldehyde Dehydrogenase, Chain A, domain 1"/>
    <property type="match status" value="1"/>
</dbReference>
<evidence type="ECO:0000256" key="7">
    <source>
        <dbReference type="PROSITE-ProRule" id="PRU10007"/>
    </source>
</evidence>
<dbReference type="InterPro" id="IPR015590">
    <property type="entry name" value="Aldehyde_DH_dom"/>
</dbReference>
<dbReference type="GO" id="GO:0003842">
    <property type="term" value="F:L-glutamate gamma-semialdehyde dehydrogenase activity"/>
    <property type="evidence" value="ECO:0007669"/>
    <property type="project" value="UniProtKB-UniRule"/>
</dbReference>
<dbReference type="PROSITE" id="PS00070">
    <property type="entry name" value="ALDEHYDE_DEHYDR_CYS"/>
    <property type="match status" value="1"/>
</dbReference>
<comment type="catalytic activity">
    <reaction evidence="6 9">
        <text>L-glutamate 5-semialdehyde + NAD(+) + H2O = L-glutamate + NADH + 2 H(+)</text>
        <dbReference type="Rhea" id="RHEA:30235"/>
        <dbReference type="ChEBI" id="CHEBI:15377"/>
        <dbReference type="ChEBI" id="CHEBI:15378"/>
        <dbReference type="ChEBI" id="CHEBI:29985"/>
        <dbReference type="ChEBI" id="CHEBI:57540"/>
        <dbReference type="ChEBI" id="CHEBI:57945"/>
        <dbReference type="ChEBI" id="CHEBI:58066"/>
        <dbReference type="EC" id="1.2.1.88"/>
    </reaction>
</comment>
<feature type="active site" evidence="7">
    <location>
        <position position="298"/>
    </location>
</feature>
<dbReference type="OrthoDB" id="5322683at2759"/>
<dbReference type="EMBL" id="KV878209">
    <property type="protein sequence ID" value="OJJ40588.1"/>
    <property type="molecule type" value="Genomic_DNA"/>
</dbReference>
<evidence type="ECO:0000256" key="11">
    <source>
        <dbReference type="SAM" id="MobiDB-lite"/>
    </source>
</evidence>
<comment type="similarity">
    <text evidence="2 8">Belongs to the aldehyde dehydrogenase family.</text>
</comment>
<evidence type="ECO:0000256" key="8">
    <source>
        <dbReference type="RuleBase" id="RU003345"/>
    </source>
</evidence>
<dbReference type="GeneID" id="63755486"/>
<dbReference type="FunFam" id="3.40.309.10:FF:000005">
    <property type="entry name" value="1-pyrroline-5-carboxylate dehydrogenase 1"/>
    <property type="match status" value="1"/>
</dbReference>
<dbReference type="InterPro" id="IPR005931">
    <property type="entry name" value="P5CDH/ALDH4A1"/>
</dbReference>
<name>A0A1L9S0F0_ASPWE</name>
<dbReference type="NCBIfam" id="TIGR01236">
    <property type="entry name" value="D1pyr5carbox1"/>
    <property type="match status" value="1"/>
</dbReference>
<dbReference type="FunFam" id="3.40.605.10:FF:000006">
    <property type="entry name" value="1-pyrroline-5-carboxylate dehydrogenase"/>
    <property type="match status" value="1"/>
</dbReference>
<dbReference type="Pfam" id="PF00171">
    <property type="entry name" value="Aldedh"/>
    <property type="match status" value="1"/>
</dbReference>
<dbReference type="VEuPathDB" id="FungiDB:ASPWEDRAFT_99094"/>
<dbReference type="InterPro" id="IPR016163">
    <property type="entry name" value="Ald_DH_C"/>
</dbReference>
<dbReference type="Gene3D" id="3.40.309.10">
    <property type="entry name" value="Aldehyde Dehydrogenase, Chain A, domain 2"/>
    <property type="match status" value="1"/>
</dbReference>
<dbReference type="SUPFAM" id="SSF53720">
    <property type="entry name" value="ALDH-like"/>
    <property type="match status" value="1"/>
</dbReference>
<evidence type="ECO:0000313" key="13">
    <source>
        <dbReference type="EMBL" id="OJJ40588.1"/>
    </source>
</evidence>
<evidence type="ECO:0000256" key="2">
    <source>
        <dbReference type="ARBA" id="ARBA00009986"/>
    </source>
</evidence>